<dbReference type="RefSeq" id="WP_105040131.1">
    <property type="nucleotide sequence ID" value="NZ_PPSL01000004.1"/>
</dbReference>
<accession>A0A2S7ST61</accession>
<proteinExistence type="predicted"/>
<keyword evidence="1" id="KW-0732">Signal</keyword>
<organism evidence="3 4">
    <name type="scientific">Flavipsychrobacter stenotrophus</name>
    <dbReference type="NCBI Taxonomy" id="2077091"/>
    <lineage>
        <taxon>Bacteria</taxon>
        <taxon>Pseudomonadati</taxon>
        <taxon>Bacteroidota</taxon>
        <taxon>Chitinophagia</taxon>
        <taxon>Chitinophagales</taxon>
        <taxon>Chitinophagaceae</taxon>
        <taxon>Flavipsychrobacter</taxon>
    </lineage>
</organism>
<sequence>MKKLICSLLCLCAVAYAHAQLSFGPEAGLQYTNYTGNTNGYNDDGKGRMGFRIGGVVEQPLSQHFYFQPGLLYVRNGYKLDYGATTFIGKISTLQLPVNIMFKAGKPGGERFFAGVGPYVAFNLAGTIKRTLYGNSETQKFRIGDDTYNDDIKRTDIGIGVNVGYQLVNGLFIRGHYQRGFVNLIPGGNEANSMFSTNAGVSVGYLFEGKGKVGKK</sequence>
<dbReference type="AlphaFoldDB" id="A0A2S7ST61"/>
<dbReference type="Proteomes" id="UP000239872">
    <property type="component" value="Unassembled WGS sequence"/>
</dbReference>
<evidence type="ECO:0000313" key="4">
    <source>
        <dbReference type="Proteomes" id="UP000239872"/>
    </source>
</evidence>
<feature type="chain" id="PRO_5015758303" description="Outer membrane protein beta-barrel domain-containing protein" evidence="1">
    <location>
        <begin position="20"/>
        <end position="216"/>
    </location>
</feature>
<comment type="caution">
    <text evidence="3">The sequence shown here is derived from an EMBL/GenBank/DDBJ whole genome shotgun (WGS) entry which is preliminary data.</text>
</comment>
<gene>
    <name evidence="3" type="ORF">CJD36_015610</name>
</gene>
<evidence type="ECO:0000259" key="2">
    <source>
        <dbReference type="Pfam" id="PF13568"/>
    </source>
</evidence>
<feature type="domain" description="Outer membrane protein beta-barrel" evidence="2">
    <location>
        <begin position="21"/>
        <end position="185"/>
    </location>
</feature>
<dbReference type="OrthoDB" id="1011748at2"/>
<reference evidence="3 4" key="1">
    <citation type="submission" date="2018-01" db="EMBL/GenBank/DDBJ databases">
        <title>A novel member of the phylum Bacteroidetes isolated from glacier ice.</title>
        <authorList>
            <person name="Liu Q."/>
            <person name="Xin Y.-H."/>
        </authorList>
    </citation>
    <scope>NUCLEOTIDE SEQUENCE [LARGE SCALE GENOMIC DNA]</scope>
    <source>
        <strain evidence="3 4">RB1R16</strain>
    </source>
</reference>
<dbReference type="Pfam" id="PF13568">
    <property type="entry name" value="OMP_b-brl_2"/>
    <property type="match status" value="1"/>
</dbReference>
<protein>
    <recommendedName>
        <fullName evidence="2">Outer membrane protein beta-barrel domain-containing protein</fullName>
    </recommendedName>
</protein>
<evidence type="ECO:0000313" key="3">
    <source>
        <dbReference type="EMBL" id="PQJ10122.1"/>
    </source>
</evidence>
<evidence type="ECO:0000256" key="1">
    <source>
        <dbReference type="SAM" id="SignalP"/>
    </source>
</evidence>
<name>A0A2S7ST61_9BACT</name>
<dbReference type="EMBL" id="PPSL01000004">
    <property type="protein sequence ID" value="PQJ10122.1"/>
    <property type="molecule type" value="Genomic_DNA"/>
</dbReference>
<feature type="signal peptide" evidence="1">
    <location>
        <begin position="1"/>
        <end position="19"/>
    </location>
</feature>
<dbReference type="InterPro" id="IPR025665">
    <property type="entry name" value="Beta-barrel_OMP_2"/>
</dbReference>
<keyword evidence="4" id="KW-1185">Reference proteome</keyword>